<evidence type="ECO:0000313" key="3">
    <source>
        <dbReference type="Proteomes" id="UP000030754"/>
    </source>
</evidence>
<accession>U6MJW7</accession>
<gene>
    <name evidence="2" type="ORF">ENH_00024830</name>
</gene>
<dbReference type="Proteomes" id="UP000030754">
    <property type="component" value="Unassembled WGS sequence"/>
</dbReference>
<keyword evidence="3" id="KW-1185">Reference proteome</keyword>
<organism evidence="2 3">
    <name type="scientific">Eimeria necatrix</name>
    <dbReference type="NCBI Taxonomy" id="51315"/>
    <lineage>
        <taxon>Eukaryota</taxon>
        <taxon>Sar</taxon>
        <taxon>Alveolata</taxon>
        <taxon>Apicomplexa</taxon>
        <taxon>Conoidasida</taxon>
        <taxon>Coccidia</taxon>
        <taxon>Eucoccidiorida</taxon>
        <taxon>Eimeriorina</taxon>
        <taxon>Eimeriidae</taxon>
        <taxon>Eimeria</taxon>
    </lineage>
</organism>
<evidence type="ECO:0000313" key="2">
    <source>
        <dbReference type="EMBL" id="CDJ62749.1"/>
    </source>
</evidence>
<dbReference type="VEuPathDB" id="ToxoDB:ENH_00024830"/>
<dbReference type="AlphaFoldDB" id="U6MJW7"/>
<feature type="region of interest" description="Disordered" evidence="1">
    <location>
        <begin position="170"/>
        <end position="191"/>
    </location>
</feature>
<dbReference type="OrthoDB" id="10347379at2759"/>
<dbReference type="EMBL" id="HG722583">
    <property type="protein sequence ID" value="CDJ62749.1"/>
    <property type="molecule type" value="Genomic_DNA"/>
</dbReference>
<proteinExistence type="predicted"/>
<dbReference type="RefSeq" id="XP_013440111.1">
    <property type="nucleotide sequence ID" value="XM_013584657.1"/>
</dbReference>
<name>U6MJW7_9EIME</name>
<protein>
    <submittedName>
        <fullName evidence="2">Uncharacterized protein</fullName>
    </submittedName>
</protein>
<feature type="compositionally biased region" description="Basic and acidic residues" evidence="1">
    <location>
        <begin position="182"/>
        <end position="191"/>
    </location>
</feature>
<evidence type="ECO:0000256" key="1">
    <source>
        <dbReference type="SAM" id="MobiDB-lite"/>
    </source>
</evidence>
<reference evidence="2" key="1">
    <citation type="submission" date="2013-10" db="EMBL/GenBank/DDBJ databases">
        <title>Genomic analysis of the causative agents of coccidiosis in chickens.</title>
        <authorList>
            <person name="Reid A.J."/>
            <person name="Blake D."/>
            <person name="Billington K."/>
            <person name="Browne H."/>
            <person name="Dunn M."/>
            <person name="Hung S."/>
            <person name="Kawahara F."/>
            <person name="Miranda-Saavedra D."/>
            <person name="Mourier T."/>
            <person name="Nagra H."/>
            <person name="Otto T.D."/>
            <person name="Rawlings N."/>
            <person name="Sanchez A."/>
            <person name="Sanders M."/>
            <person name="Subramaniam C."/>
            <person name="Tay Y."/>
            <person name="Dear P."/>
            <person name="Doerig C."/>
            <person name="Gruber A."/>
            <person name="Parkinson J."/>
            <person name="Shirley M."/>
            <person name="Wan K.L."/>
            <person name="Berriman M."/>
            <person name="Tomley F."/>
            <person name="Pain A."/>
        </authorList>
    </citation>
    <scope>NUCLEOTIDE SEQUENCE [LARGE SCALE GENOMIC DNA]</scope>
    <source>
        <strain evidence="2">Houghton</strain>
    </source>
</reference>
<reference evidence="2" key="2">
    <citation type="submission" date="2013-10" db="EMBL/GenBank/DDBJ databases">
        <authorList>
            <person name="Aslett M."/>
        </authorList>
    </citation>
    <scope>NUCLEOTIDE SEQUENCE [LARGE SCALE GENOMIC DNA]</scope>
    <source>
        <strain evidence="2">Houghton</strain>
    </source>
</reference>
<sequence length="208" mass="22542">MDDEDKEDLWEKTRRGVSLVGQILGAGVSSGVDPTLAQRLEDLADECKSLLGRIADDCDGDWATRVQDRSSVLGFAGTGISTNMPGFDEDAPHDISSPAVDALRRGRDALGTAHGEWIDMGRLTAPWLETPRLDDALRKLEEKMGRMSDLLKSAAGACGRGWGKYLDGLKQRATGGGEDAEDAKRRIPDSVEKGRKVKDVLDYVTSQP</sequence>
<dbReference type="GeneID" id="25472653"/>